<dbReference type="Proteomes" id="UP000815325">
    <property type="component" value="Unassembled WGS sequence"/>
</dbReference>
<feature type="chain" id="PRO_5045316731" description="Encoded protein" evidence="1">
    <location>
        <begin position="21"/>
        <end position="59"/>
    </location>
</feature>
<evidence type="ECO:0000313" key="3">
    <source>
        <dbReference type="Proteomes" id="UP000815325"/>
    </source>
</evidence>
<dbReference type="EMBL" id="MU069929">
    <property type="protein sequence ID" value="KAF5831676.1"/>
    <property type="molecule type" value="Genomic_DNA"/>
</dbReference>
<feature type="signal peptide" evidence="1">
    <location>
        <begin position="1"/>
        <end position="20"/>
    </location>
</feature>
<sequence length="59" mass="6529">MRPVLISLPILISLFEYVRASSFSRQEQAVEVVFPSGTSGKMDMAMADFGRPKYGGFLV</sequence>
<reference evidence="2" key="1">
    <citation type="submission" date="2017-08" db="EMBL/GenBank/DDBJ databases">
        <authorList>
            <person name="Polle J.E."/>
            <person name="Barry K."/>
            <person name="Cushman J."/>
            <person name="Schmutz J."/>
            <person name="Tran D."/>
            <person name="Hathwaick L.T."/>
            <person name="Yim W.C."/>
            <person name="Jenkins J."/>
            <person name="Mckie-Krisberg Z.M."/>
            <person name="Prochnik S."/>
            <person name="Lindquist E."/>
            <person name="Dockter R.B."/>
            <person name="Adam C."/>
            <person name="Molina H."/>
            <person name="Bunkerborg J."/>
            <person name="Jin E."/>
            <person name="Buchheim M."/>
            <person name="Magnuson J."/>
        </authorList>
    </citation>
    <scope>NUCLEOTIDE SEQUENCE</scope>
    <source>
        <strain evidence="2">CCAP 19/18</strain>
    </source>
</reference>
<keyword evidence="3" id="KW-1185">Reference proteome</keyword>
<name>A0ABQ7GAP9_DUNSA</name>
<accession>A0ABQ7GAP9</accession>
<evidence type="ECO:0000313" key="2">
    <source>
        <dbReference type="EMBL" id="KAF5831676.1"/>
    </source>
</evidence>
<evidence type="ECO:0008006" key="4">
    <source>
        <dbReference type="Google" id="ProtNLM"/>
    </source>
</evidence>
<evidence type="ECO:0000256" key="1">
    <source>
        <dbReference type="SAM" id="SignalP"/>
    </source>
</evidence>
<proteinExistence type="predicted"/>
<comment type="caution">
    <text evidence="2">The sequence shown here is derived from an EMBL/GenBank/DDBJ whole genome shotgun (WGS) entry which is preliminary data.</text>
</comment>
<gene>
    <name evidence="2" type="ORF">DUNSADRAFT_12730</name>
</gene>
<keyword evidence="1" id="KW-0732">Signal</keyword>
<organism evidence="2 3">
    <name type="scientific">Dunaliella salina</name>
    <name type="common">Green alga</name>
    <name type="synonym">Protococcus salinus</name>
    <dbReference type="NCBI Taxonomy" id="3046"/>
    <lineage>
        <taxon>Eukaryota</taxon>
        <taxon>Viridiplantae</taxon>
        <taxon>Chlorophyta</taxon>
        <taxon>core chlorophytes</taxon>
        <taxon>Chlorophyceae</taxon>
        <taxon>CS clade</taxon>
        <taxon>Chlamydomonadales</taxon>
        <taxon>Dunaliellaceae</taxon>
        <taxon>Dunaliella</taxon>
    </lineage>
</organism>
<protein>
    <recommendedName>
        <fullName evidence="4">Encoded protein</fullName>
    </recommendedName>
</protein>